<protein>
    <recommendedName>
        <fullName evidence="4">diacylglycerol O-acyltransferase</fullName>
        <ecNumber evidence="4">2.3.1.20</ecNumber>
    </recommendedName>
</protein>
<comment type="pathway">
    <text evidence="1">Glycerolipid metabolism; triacylglycerol biosynthesis.</text>
</comment>
<name>A0A5C8ZXT5_9GAMM</name>
<dbReference type="Proteomes" id="UP000321933">
    <property type="component" value="Unassembled WGS sequence"/>
</dbReference>
<evidence type="ECO:0000259" key="13">
    <source>
        <dbReference type="Pfam" id="PF06974"/>
    </source>
</evidence>
<feature type="region of interest" description="Disordered" evidence="11">
    <location>
        <begin position="470"/>
        <end position="522"/>
    </location>
</feature>
<evidence type="ECO:0000256" key="1">
    <source>
        <dbReference type="ARBA" id="ARBA00004771"/>
    </source>
</evidence>
<organism evidence="14 15">
    <name type="scientific">Parahaliea aestuarii</name>
    <dbReference type="NCBI Taxonomy" id="1852021"/>
    <lineage>
        <taxon>Bacteria</taxon>
        <taxon>Pseudomonadati</taxon>
        <taxon>Pseudomonadota</taxon>
        <taxon>Gammaproteobacteria</taxon>
        <taxon>Cellvibrionales</taxon>
        <taxon>Halieaceae</taxon>
        <taxon>Parahaliea</taxon>
    </lineage>
</organism>
<comment type="catalytic activity">
    <reaction evidence="10">
        <text>an acyl-CoA + a 1,2-diacyl-sn-glycerol = a triacyl-sn-glycerol + CoA</text>
        <dbReference type="Rhea" id="RHEA:10868"/>
        <dbReference type="ChEBI" id="CHEBI:17815"/>
        <dbReference type="ChEBI" id="CHEBI:57287"/>
        <dbReference type="ChEBI" id="CHEBI:58342"/>
        <dbReference type="ChEBI" id="CHEBI:64615"/>
        <dbReference type="EC" id="2.3.1.20"/>
    </reaction>
</comment>
<dbReference type="PANTHER" id="PTHR31650:SF1">
    <property type="entry name" value="WAX ESTER SYNTHASE_DIACYLGLYCEROL ACYLTRANSFERASE 4-RELATED"/>
    <property type="match status" value="1"/>
</dbReference>
<dbReference type="NCBIfam" id="TIGR02946">
    <property type="entry name" value="acyl_WS_DGAT"/>
    <property type="match status" value="1"/>
</dbReference>
<keyword evidence="9 14" id="KW-0012">Acyltransferase</keyword>
<dbReference type="InterPro" id="IPR014292">
    <property type="entry name" value="Acyl_transf_WS/DGAT"/>
</dbReference>
<keyword evidence="7" id="KW-0319">Glycerol metabolism</keyword>
<dbReference type="InterPro" id="IPR004255">
    <property type="entry name" value="O-acyltransferase_WSD1_N"/>
</dbReference>
<evidence type="ECO:0000256" key="10">
    <source>
        <dbReference type="ARBA" id="ARBA00048109"/>
    </source>
</evidence>
<comment type="caution">
    <text evidence="14">The sequence shown here is derived from an EMBL/GenBank/DDBJ whole genome shotgun (WGS) entry which is preliminary data.</text>
</comment>
<sequence length="522" mass="58981">MRKIELADAGFLYMEKRQTPMHVGGLHLFTLPDGADGPEFLSELMEVLRTHEPYRKPFGEYVRQGRAGAIGPLYWEKDRNFDIDYHVRHSALPRPGRFRELFVLVSRLHSMLLDRNRPLWEMYLIEGLQNRQFALYMKMHHAATDGAGAMHMINAMYSKRQSARTRRSPLSLAAYEEYKAQRRIARQSKVLPKEAELRNVTEILRDQFDTTANLMGAFRRFGSAFIGRGDGLAVPWYQIPHTSLNTTVTGSRRFVAQSWDFDRIRAVCKAAEGTVNDIVLAMCGGALRRYLLAQDELPRHSLKAMTPVSLREENDLDSSNAIGFMVADLATHIDDPEQRLRRTQDSMRAGKALLHSLSRREAMLFMQITQVPALLASVVGLATRFPAFSTVISNVPGPQEQLYWNGARVDGMYPASIVFDGFAMNITLVSYNRQLHFGIVACRRSLPQVQRLIDYLEEALQELEVMVGINPPGTKKAAPRPRRRTARKSAAAADTAKKRSKAKVAGSKKATRPRAKRPVAES</sequence>
<dbReference type="SUPFAM" id="SSF52777">
    <property type="entry name" value="CoA-dependent acyltransferases"/>
    <property type="match status" value="2"/>
</dbReference>
<reference evidence="14 15" key="1">
    <citation type="submission" date="2019-08" db="EMBL/GenBank/DDBJ databases">
        <title>Parahaliea maris sp. nov., isolated from the surface seawater.</title>
        <authorList>
            <person name="Liu Y."/>
        </authorList>
    </citation>
    <scope>NUCLEOTIDE SEQUENCE [LARGE SCALE GENOMIC DNA]</scope>
    <source>
        <strain evidence="14 15">S2-26</strain>
    </source>
</reference>
<dbReference type="EMBL" id="VRYZ01000002">
    <property type="protein sequence ID" value="TXS93268.1"/>
    <property type="molecule type" value="Genomic_DNA"/>
</dbReference>
<dbReference type="GO" id="GO:0051701">
    <property type="term" value="P:biological process involved in interaction with host"/>
    <property type="evidence" value="ECO:0007669"/>
    <property type="project" value="TreeGrafter"/>
</dbReference>
<keyword evidence="6 14" id="KW-0808">Transferase</keyword>
<dbReference type="EC" id="2.3.1.20" evidence="4"/>
<evidence type="ECO:0000313" key="14">
    <source>
        <dbReference type="EMBL" id="TXS93268.1"/>
    </source>
</evidence>
<feature type="domain" description="O-acyltransferase WSD1-like N-terminal" evidence="12">
    <location>
        <begin position="7"/>
        <end position="279"/>
    </location>
</feature>
<dbReference type="RefSeq" id="WP_148063204.1">
    <property type="nucleotide sequence ID" value="NZ_VRYZ01000002.1"/>
</dbReference>
<evidence type="ECO:0000256" key="7">
    <source>
        <dbReference type="ARBA" id="ARBA00022798"/>
    </source>
</evidence>
<dbReference type="InterPro" id="IPR045034">
    <property type="entry name" value="O-acyltransferase_WSD1-like"/>
</dbReference>
<dbReference type="Gene3D" id="3.30.559.30">
    <property type="entry name" value="Nonribosomal peptide synthetase, condensation domain"/>
    <property type="match status" value="1"/>
</dbReference>
<evidence type="ECO:0000259" key="12">
    <source>
        <dbReference type="Pfam" id="PF03007"/>
    </source>
</evidence>
<feature type="compositionally biased region" description="Basic residues" evidence="11">
    <location>
        <begin position="477"/>
        <end position="487"/>
    </location>
</feature>
<evidence type="ECO:0000256" key="8">
    <source>
        <dbReference type="ARBA" id="ARBA00023098"/>
    </source>
</evidence>
<evidence type="ECO:0000256" key="6">
    <source>
        <dbReference type="ARBA" id="ARBA00022679"/>
    </source>
</evidence>
<evidence type="ECO:0000256" key="4">
    <source>
        <dbReference type="ARBA" id="ARBA00013244"/>
    </source>
</evidence>
<dbReference type="Pfam" id="PF06974">
    <property type="entry name" value="WS_DGAT_C"/>
    <property type="match status" value="1"/>
</dbReference>
<dbReference type="GO" id="GO:0019432">
    <property type="term" value="P:triglyceride biosynthetic process"/>
    <property type="evidence" value="ECO:0007669"/>
    <property type="project" value="UniProtKB-UniPathway"/>
</dbReference>
<dbReference type="GO" id="GO:0006071">
    <property type="term" value="P:glycerol metabolic process"/>
    <property type="evidence" value="ECO:0007669"/>
    <property type="project" value="UniProtKB-KW"/>
</dbReference>
<evidence type="ECO:0000256" key="5">
    <source>
        <dbReference type="ARBA" id="ARBA00022516"/>
    </source>
</evidence>
<dbReference type="PANTHER" id="PTHR31650">
    <property type="entry name" value="O-ACYLTRANSFERASE (WSD1-LIKE) FAMILY PROTEIN"/>
    <property type="match status" value="1"/>
</dbReference>
<dbReference type="GO" id="GO:0005886">
    <property type="term" value="C:plasma membrane"/>
    <property type="evidence" value="ECO:0007669"/>
    <property type="project" value="TreeGrafter"/>
</dbReference>
<feature type="domain" description="O-acyltransferase WSD1 C-terminal" evidence="13">
    <location>
        <begin position="320"/>
        <end position="463"/>
    </location>
</feature>
<proteinExistence type="inferred from homology"/>
<dbReference type="InterPro" id="IPR009721">
    <property type="entry name" value="O-acyltransferase_WSD1_C"/>
</dbReference>
<dbReference type="GO" id="GO:0004144">
    <property type="term" value="F:diacylglycerol O-acyltransferase activity"/>
    <property type="evidence" value="ECO:0007669"/>
    <property type="project" value="UniProtKB-EC"/>
</dbReference>
<comment type="similarity">
    <text evidence="3">Belongs to the long-chain O-acyltransferase family.</text>
</comment>
<evidence type="ECO:0000256" key="9">
    <source>
        <dbReference type="ARBA" id="ARBA00023315"/>
    </source>
</evidence>
<gene>
    <name evidence="14" type="ORF">FVW59_05350</name>
</gene>
<evidence type="ECO:0000256" key="2">
    <source>
        <dbReference type="ARBA" id="ARBA00005189"/>
    </source>
</evidence>
<dbReference type="GO" id="GO:0001666">
    <property type="term" value="P:response to hypoxia"/>
    <property type="evidence" value="ECO:0007669"/>
    <property type="project" value="TreeGrafter"/>
</dbReference>
<keyword evidence="15" id="KW-1185">Reference proteome</keyword>
<dbReference type="UniPathway" id="UPA00282"/>
<feature type="compositionally biased region" description="Basic residues" evidence="11">
    <location>
        <begin position="509"/>
        <end position="522"/>
    </location>
</feature>
<comment type="pathway">
    <text evidence="2">Lipid metabolism.</text>
</comment>
<evidence type="ECO:0000256" key="3">
    <source>
        <dbReference type="ARBA" id="ARBA00009587"/>
    </source>
</evidence>
<evidence type="ECO:0000256" key="11">
    <source>
        <dbReference type="SAM" id="MobiDB-lite"/>
    </source>
</evidence>
<evidence type="ECO:0000313" key="15">
    <source>
        <dbReference type="Proteomes" id="UP000321933"/>
    </source>
</evidence>
<dbReference type="AlphaFoldDB" id="A0A5C8ZXT5"/>
<dbReference type="GO" id="GO:0071731">
    <property type="term" value="P:response to nitric oxide"/>
    <property type="evidence" value="ECO:0007669"/>
    <property type="project" value="TreeGrafter"/>
</dbReference>
<keyword evidence="5" id="KW-0444">Lipid biosynthesis</keyword>
<accession>A0A5C8ZXT5</accession>
<dbReference type="Pfam" id="PF03007">
    <property type="entry name" value="WS_DGAT_cat"/>
    <property type="match status" value="1"/>
</dbReference>
<keyword evidence="8" id="KW-0443">Lipid metabolism</keyword>
<dbReference type="OrthoDB" id="9810950at2"/>